<organism evidence="2 3">
    <name type="scientific">Stephania japonica</name>
    <dbReference type="NCBI Taxonomy" id="461633"/>
    <lineage>
        <taxon>Eukaryota</taxon>
        <taxon>Viridiplantae</taxon>
        <taxon>Streptophyta</taxon>
        <taxon>Embryophyta</taxon>
        <taxon>Tracheophyta</taxon>
        <taxon>Spermatophyta</taxon>
        <taxon>Magnoliopsida</taxon>
        <taxon>Ranunculales</taxon>
        <taxon>Menispermaceae</taxon>
        <taxon>Menispermoideae</taxon>
        <taxon>Cissampelideae</taxon>
        <taxon>Stephania</taxon>
    </lineage>
</organism>
<comment type="caution">
    <text evidence="2">The sequence shown here is derived from an EMBL/GenBank/DDBJ whole genome shotgun (WGS) entry which is preliminary data.</text>
</comment>
<name>A0AAP0P5P7_9MAGN</name>
<dbReference type="EMBL" id="JBBNAE010000004">
    <property type="protein sequence ID" value="KAK9131109.1"/>
    <property type="molecule type" value="Genomic_DNA"/>
</dbReference>
<evidence type="ECO:0000313" key="2">
    <source>
        <dbReference type="EMBL" id="KAK9131109.1"/>
    </source>
</evidence>
<proteinExistence type="predicted"/>
<feature type="region of interest" description="Disordered" evidence="1">
    <location>
        <begin position="29"/>
        <end position="51"/>
    </location>
</feature>
<dbReference type="Proteomes" id="UP001417504">
    <property type="component" value="Unassembled WGS sequence"/>
</dbReference>
<feature type="compositionally biased region" description="Basic residues" evidence="1">
    <location>
        <begin position="32"/>
        <end position="44"/>
    </location>
</feature>
<sequence>MCAVRGCSGLSDSDETAVGHLRLKPSCDTTTRRVKTNPSKRKHQNSCNNSPLCPPRFGEAPGPSRLWWTTRCNLRAVPDHCHPTTAKVEHRTTTKS</sequence>
<evidence type="ECO:0000256" key="1">
    <source>
        <dbReference type="SAM" id="MobiDB-lite"/>
    </source>
</evidence>
<accession>A0AAP0P5P7</accession>
<reference evidence="2 3" key="1">
    <citation type="submission" date="2024-01" db="EMBL/GenBank/DDBJ databases">
        <title>Genome assemblies of Stephania.</title>
        <authorList>
            <person name="Yang L."/>
        </authorList>
    </citation>
    <scope>NUCLEOTIDE SEQUENCE [LARGE SCALE GENOMIC DNA]</scope>
    <source>
        <strain evidence="2">QJT</strain>
        <tissue evidence="2">Leaf</tissue>
    </source>
</reference>
<evidence type="ECO:0000313" key="3">
    <source>
        <dbReference type="Proteomes" id="UP001417504"/>
    </source>
</evidence>
<keyword evidence="3" id="KW-1185">Reference proteome</keyword>
<dbReference type="AlphaFoldDB" id="A0AAP0P5P7"/>
<protein>
    <submittedName>
        <fullName evidence="2">Uncharacterized protein</fullName>
    </submittedName>
</protein>
<gene>
    <name evidence="2" type="ORF">Sjap_011596</name>
</gene>